<dbReference type="AlphaFoldDB" id="A0AAW2BU91"/>
<organism evidence="2 3">
    <name type="scientific">Lithocarpus litseifolius</name>
    <dbReference type="NCBI Taxonomy" id="425828"/>
    <lineage>
        <taxon>Eukaryota</taxon>
        <taxon>Viridiplantae</taxon>
        <taxon>Streptophyta</taxon>
        <taxon>Embryophyta</taxon>
        <taxon>Tracheophyta</taxon>
        <taxon>Spermatophyta</taxon>
        <taxon>Magnoliopsida</taxon>
        <taxon>eudicotyledons</taxon>
        <taxon>Gunneridae</taxon>
        <taxon>Pentapetalae</taxon>
        <taxon>rosids</taxon>
        <taxon>fabids</taxon>
        <taxon>Fagales</taxon>
        <taxon>Fagaceae</taxon>
        <taxon>Lithocarpus</taxon>
    </lineage>
</organism>
<sequence>MVRAKDPSVVFLAETWADEARLKQVQRKIQFENIFSTPRLNRGGGLVMFWRSSIDVSVVGSSTNYIDAIINRNKEGEWRFTGFYGEPETHKRIESWEQLRRLERKFQLPWICAGDFNELTRADEKLGGNRRSHAQMQLFRDAIDECGFIDLGYSGSKFTWRKHFANGQSLWERLDRALCTNDWLQQFGATKVFHLKSSTSDHVPIWIVPNGLDPPPLSRPFRFEEMWLSDKGCGRTVEAVWRDDFNCEAEFQVIRKIEKCGKDLTQWSRQHFGSVRRKLKKKKKQLEKAELVAMHSGNNFQVRELTKEVNDLLEKENKMWRQRAKNFWLIGGDKNTKYFHSRATQRCRRNKISGIFDLNGVWVSQPDLIASSFTDYYQALFTSSNPILEEATLTSVPKLITVEMNAMLSQEFMDWEVQTALKQMAPLKAPGPDGMPPLFYQNYWSLVGCDVTKTILSYLNTATLPHPLNHTFITLIPKIKKPPVC</sequence>
<dbReference type="PANTHER" id="PTHR33710">
    <property type="entry name" value="BNAC02G09200D PROTEIN"/>
    <property type="match status" value="1"/>
</dbReference>
<evidence type="ECO:0000313" key="3">
    <source>
        <dbReference type="Proteomes" id="UP001459277"/>
    </source>
</evidence>
<keyword evidence="3" id="KW-1185">Reference proteome</keyword>
<evidence type="ECO:0000313" key="2">
    <source>
        <dbReference type="EMBL" id="KAK9989615.1"/>
    </source>
</evidence>
<comment type="caution">
    <text evidence="2">The sequence shown here is derived from an EMBL/GenBank/DDBJ whole genome shotgun (WGS) entry which is preliminary data.</text>
</comment>
<evidence type="ECO:0000259" key="1">
    <source>
        <dbReference type="Pfam" id="PF03372"/>
    </source>
</evidence>
<name>A0AAW2BU91_9ROSI</name>
<gene>
    <name evidence="2" type="ORF">SO802_029854</name>
</gene>
<dbReference type="InterPro" id="IPR036691">
    <property type="entry name" value="Endo/exonu/phosph_ase_sf"/>
</dbReference>
<dbReference type="Gene3D" id="3.60.10.10">
    <property type="entry name" value="Endonuclease/exonuclease/phosphatase"/>
    <property type="match status" value="1"/>
</dbReference>
<accession>A0AAW2BU91</accession>
<dbReference type="GO" id="GO:0003824">
    <property type="term" value="F:catalytic activity"/>
    <property type="evidence" value="ECO:0007669"/>
    <property type="project" value="InterPro"/>
</dbReference>
<protein>
    <recommendedName>
        <fullName evidence="1">Endonuclease/exonuclease/phosphatase domain-containing protein</fullName>
    </recommendedName>
</protein>
<dbReference type="EMBL" id="JAZDWU010000010">
    <property type="protein sequence ID" value="KAK9989615.1"/>
    <property type="molecule type" value="Genomic_DNA"/>
</dbReference>
<dbReference type="InterPro" id="IPR005135">
    <property type="entry name" value="Endo/exonuclease/phosphatase"/>
</dbReference>
<dbReference type="Pfam" id="PF03372">
    <property type="entry name" value="Exo_endo_phos"/>
    <property type="match status" value="1"/>
</dbReference>
<proteinExistence type="predicted"/>
<dbReference type="PANTHER" id="PTHR33710:SF62">
    <property type="entry name" value="DUF4283 DOMAIN PROTEIN"/>
    <property type="match status" value="1"/>
</dbReference>
<dbReference type="SUPFAM" id="SSF56219">
    <property type="entry name" value="DNase I-like"/>
    <property type="match status" value="1"/>
</dbReference>
<feature type="domain" description="Endonuclease/exonuclease/phosphatase" evidence="1">
    <location>
        <begin position="2"/>
        <end position="202"/>
    </location>
</feature>
<reference evidence="2 3" key="1">
    <citation type="submission" date="2024-01" db="EMBL/GenBank/DDBJ databases">
        <title>A telomere-to-telomere, gap-free genome of sweet tea (Lithocarpus litseifolius).</title>
        <authorList>
            <person name="Zhou J."/>
        </authorList>
    </citation>
    <scope>NUCLEOTIDE SEQUENCE [LARGE SCALE GENOMIC DNA]</scope>
    <source>
        <strain evidence="2">Zhou-2022a</strain>
        <tissue evidence="2">Leaf</tissue>
    </source>
</reference>
<dbReference type="Proteomes" id="UP001459277">
    <property type="component" value="Unassembled WGS sequence"/>
</dbReference>